<dbReference type="Proteomes" id="UP000029482">
    <property type="component" value="Plasmid pSglau1"/>
</dbReference>
<accession>A0A089XF23</accession>
<evidence type="ECO:0000313" key="3">
    <source>
        <dbReference type="Proteomes" id="UP000029482"/>
    </source>
</evidence>
<feature type="transmembrane region" description="Helical" evidence="1">
    <location>
        <begin position="21"/>
        <end position="43"/>
    </location>
</feature>
<evidence type="ECO:0000313" key="2">
    <source>
        <dbReference type="EMBL" id="AIS02583.1"/>
    </source>
</evidence>
<keyword evidence="1" id="KW-0812">Transmembrane</keyword>
<dbReference type="KEGG" id="sgu:SGLAU_33275"/>
<sequence>MGRRNNRPDARRSGWRRIKEVCVIVTASMTATYWTLSAVQAAIDLHTTVAPW</sequence>
<geneLocation type="plasmid" evidence="2 3">
    <name>pSglau1</name>
</geneLocation>
<keyword evidence="3" id="KW-1185">Reference proteome</keyword>
<proteinExistence type="predicted"/>
<dbReference type="HOGENOM" id="CLU_3085179_0_0_11"/>
<keyword evidence="2" id="KW-0614">Plasmid</keyword>
<evidence type="ECO:0000256" key="1">
    <source>
        <dbReference type="SAM" id="Phobius"/>
    </source>
</evidence>
<reference evidence="3" key="1">
    <citation type="journal article" date="2015" name="J. Biotechnol.">
        <title>Complete genome sequence of the actinobacterium Streptomyces glaucescens GLA.O (DSM 40922) consisting of a linear chromosome and one linear plasmid.</title>
        <authorList>
            <person name="Ortseifen V."/>
            <person name="Winkler A."/>
            <person name="Albersmeier A."/>
            <person name="Wendler S."/>
            <person name="Puhler A."/>
            <person name="Kalinowski J."/>
            <person name="Ruckert C."/>
        </authorList>
    </citation>
    <scope>NUCLEOTIDE SEQUENCE [LARGE SCALE GENOMIC DNA]</scope>
    <source>
        <strain evidence="3">DSM 40922 / GLA O</strain>
        <plasmid evidence="3">pSglau1</plasmid>
    </source>
</reference>
<dbReference type="EMBL" id="CP009439">
    <property type="protein sequence ID" value="AIS02583.1"/>
    <property type="molecule type" value="Genomic_DNA"/>
</dbReference>
<keyword evidence="1" id="KW-0472">Membrane</keyword>
<keyword evidence="1" id="KW-1133">Transmembrane helix</keyword>
<organism evidence="2 3">
    <name type="scientific">Streptomyces glaucescens</name>
    <dbReference type="NCBI Taxonomy" id="1907"/>
    <lineage>
        <taxon>Bacteria</taxon>
        <taxon>Bacillati</taxon>
        <taxon>Actinomycetota</taxon>
        <taxon>Actinomycetes</taxon>
        <taxon>Kitasatosporales</taxon>
        <taxon>Streptomycetaceae</taxon>
        <taxon>Streptomyces</taxon>
    </lineage>
</organism>
<name>A0A089XF23_STRGA</name>
<dbReference type="RefSeq" id="WP_159072855.1">
    <property type="nucleotide sequence ID" value="NZ_CP009439.1"/>
</dbReference>
<protein>
    <submittedName>
        <fullName evidence="2">Putative membrane protein</fullName>
    </submittedName>
</protein>
<dbReference type="AlphaFoldDB" id="A0A089XF23"/>
<gene>
    <name evidence="2" type="ORF">SGLAU_33275</name>
</gene>